<feature type="transmembrane region" description="Helical" evidence="11">
    <location>
        <begin position="86"/>
        <end position="104"/>
    </location>
</feature>
<proteinExistence type="inferred from homology"/>
<evidence type="ECO:0000313" key="13">
    <source>
        <dbReference type="Proteomes" id="UP000281553"/>
    </source>
</evidence>
<keyword evidence="11" id="KW-0812">Transmembrane</keyword>
<dbReference type="PANTHER" id="PTHR12553">
    <property type="entry name" value="ZINC PHOSPHODIESTERASE ELAC PROTEIN 2"/>
    <property type="match status" value="1"/>
</dbReference>
<evidence type="ECO:0000256" key="7">
    <source>
        <dbReference type="ARBA" id="ARBA00022723"/>
    </source>
</evidence>
<keyword evidence="10" id="KW-0862">Zinc</keyword>
<dbReference type="EMBL" id="UYRU01077183">
    <property type="protein sequence ID" value="VDN27837.1"/>
    <property type="molecule type" value="Genomic_DNA"/>
</dbReference>
<evidence type="ECO:0000256" key="4">
    <source>
        <dbReference type="ARBA" id="ARBA00012477"/>
    </source>
</evidence>
<dbReference type="AlphaFoldDB" id="A0A3P7MYW5"/>
<organism evidence="12 13">
    <name type="scientific">Dibothriocephalus latus</name>
    <name type="common">Fish tapeworm</name>
    <name type="synonym">Diphyllobothrium latum</name>
    <dbReference type="NCBI Taxonomy" id="60516"/>
    <lineage>
        <taxon>Eukaryota</taxon>
        <taxon>Metazoa</taxon>
        <taxon>Spiralia</taxon>
        <taxon>Lophotrochozoa</taxon>
        <taxon>Platyhelminthes</taxon>
        <taxon>Cestoda</taxon>
        <taxon>Eucestoda</taxon>
        <taxon>Diphyllobothriidea</taxon>
        <taxon>Diphyllobothriidae</taxon>
        <taxon>Dibothriocephalus</taxon>
    </lineage>
</organism>
<comment type="catalytic activity">
    <reaction evidence="1">
        <text>Endonucleolytic cleavage of RNA, removing extra 3' nucleotides from tRNA precursor, generating 3' termini of tRNAs. A 3'-hydroxy group is left at the tRNA terminus and a 5'-phosphoryl group is left at the trailer molecule.</text>
        <dbReference type="EC" id="3.1.26.11"/>
    </reaction>
</comment>
<keyword evidence="9" id="KW-0378">Hydrolase</keyword>
<keyword evidence="8" id="KW-0255">Endonuclease</keyword>
<keyword evidence="13" id="KW-1185">Reference proteome</keyword>
<keyword evidence="6" id="KW-0540">Nuclease</keyword>
<dbReference type="OrthoDB" id="527344at2759"/>
<evidence type="ECO:0000256" key="6">
    <source>
        <dbReference type="ARBA" id="ARBA00022722"/>
    </source>
</evidence>
<dbReference type="GO" id="GO:0042781">
    <property type="term" value="F:3'-tRNA processing endoribonuclease activity"/>
    <property type="evidence" value="ECO:0007669"/>
    <property type="project" value="UniProtKB-EC"/>
</dbReference>
<dbReference type="Gene3D" id="3.60.15.10">
    <property type="entry name" value="Ribonuclease Z/Hydroxyacylglutathione hydrolase-like"/>
    <property type="match status" value="1"/>
</dbReference>
<evidence type="ECO:0000256" key="10">
    <source>
        <dbReference type="ARBA" id="ARBA00022833"/>
    </source>
</evidence>
<keyword evidence="11" id="KW-1133">Transmembrane helix</keyword>
<comment type="cofactor">
    <cofactor evidence="2">
        <name>Zn(2+)</name>
        <dbReference type="ChEBI" id="CHEBI:29105"/>
    </cofactor>
</comment>
<evidence type="ECO:0000256" key="1">
    <source>
        <dbReference type="ARBA" id="ARBA00000402"/>
    </source>
</evidence>
<evidence type="ECO:0000256" key="3">
    <source>
        <dbReference type="ARBA" id="ARBA00007823"/>
    </source>
</evidence>
<dbReference type="GO" id="GO:1990180">
    <property type="term" value="P:mitochondrial tRNA 3'-end processing"/>
    <property type="evidence" value="ECO:0007669"/>
    <property type="project" value="TreeGrafter"/>
</dbReference>
<evidence type="ECO:0000256" key="8">
    <source>
        <dbReference type="ARBA" id="ARBA00022759"/>
    </source>
</evidence>
<evidence type="ECO:0000256" key="2">
    <source>
        <dbReference type="ARBA" id="ARBA00001947"/>
    </source>
</evidence>
<dbReference type="InterPro" id="IPR047151">
    <property type="entry name" value="RNZ2-like"/>
</dbReference>
<evidence type="ECO:0000256" key="9">
    <source>
        <dbReference type="ARBA" id="ARBA00022801"/>
    </source>
</evidence>
<comment type="similarity">
    <text evidence="3">Belongs to the RNase Z family.</text>
</comment>
<protein>
    <recommendedName>
        <fullName evidence="4">ribonuclease Z</fullName>
        <ecNumber evidence="4">3.1.26.11</ecNumber>
    </recommendedName>
</protein>
<reference evidence="12 13" key="1">
    <citation type="submission" date="2018-11" db="EMBL/GenBank/DDBJ databases">
        <authorList>
            <consortium name="Pathogen Informatics"/>
        </authorList>
    </citation>
    <scope>NUCLEOTIDE SEQUENCE [LARGE SCALE GENOMIC DNA]</scope>
</reference>
<gene>
    <name evidence="12" type="ORF">DILT_LOCUS15075</name>
</gene>
<evidence type="ECO:0000256" key="5">
    <source>
        <dbReference type="ARBA" id="ARBA00022694"/>
    </source>
</evidence>
<dbReference type="PANTHER" id="PTHR12553:SF49">
    <property type="entry name" value="ZINC PHOSPHODIESTERASE ELAC PROTEIN 2"/>
    <property type="match status" value="1"/>
</dbReference>
<keyword evidence="5" id="KW-0819">tRNA processing</keyword>
<dbReference type="EC" id="3.1.26.11" evidence="4"/>
<evidence type="ECO:0000256" key="11">
    <source>
        <dbReference type="SAM" id="Phobius"/>
    </source>
</evidence>
<accession>A0A3P7MYW5</accession>
<dbReference type="Proteomes" id="UP000281553">
    <property type="component" value="Unassembled WGS sequence"/>
</dbReference>
<keyword evidence="7" id="KW-0479">Metal-binding</keyword>
<name>A0A3P7MYW5_DIBLA</name>
<evidence type="ECO:0000313" key="12">
    <source>
        <dbReference type="EMBL" id="VDN27837.1"/>
    </source>
</evidence>
<dbReference type="InterPro" id="IPR036866">
    <property type="entry name" value="RibonucZ/Hydroxyglut_hydro"/>
</dbReference>
<sequence>MPIGYFELSNFGNPLAASCSTTSEAISIGRAMKAKFILLNHFSQRFARLPNFDTFQENIAPTFDFMRVSCCNHHHHHHHHHHLPRYIFALILSISGAFLGRYIAYGFTYV</sequence>
<dbReference type="GO" id="GO:0005739">
    <property type="term" value="C:mitochondrion"/>
    <property type="evidence" value="ECO:0007669"/>
    <property type="project" value="TreeGrafter"/>
</dbReference>
<dbReference type="GO" id="GO:0046872">
    <property type="term" value="F:metal ion binding"/>
    <property type="evidence" value="ECO:0007669"/>
    <property type="project" value="UniProtKB-KW"/>
</dbReference>
<keyword evidence="11" id="KW-0472">Membrane</keyword>